<organism evidence="2 3">
    <name type="scientific">Sorghum bicolor</name>
    <name type="common">Sorghum</name>
    <name type="synonym">Sorghum vulgare</name>
    <dbReference type="NCBI Taxonomy" id="4558"/>
    <lineage>
        <taxon>Eukaryota</taxon>
        <taxon>Viridiplantae</taxon>
        <taxon>Streptophyta</taxon>
        <taxon>Embryophyta</taxon>
        <taxon>Tracheophyta</taxon>
        <taxon>Spermatophyta</taxon>
        <taxon>Magnoliopsida</taxon>
        <taxon>Liliopsida</taxon>
        <taxon>Poales</taxon>
        <taxon>Poaceae</taxon>
        <taxon>PACMAD clade</taxon>
        <taxon>Panicoideae</taxon>
        <taxon>Andropogonodae</taxon>
        <taxon>Andropogoneae</taxon>
        <taxon>Sorghinae</taxon>
        <taxon>Sorghum</taxon>
    </lineage>
</organism>
<evidence type="ECO:0000313" key="2">
    <source>
        <dbReference type="EMBL" id="OQU88165.1"/>
    </source>
</evidence>
<dbReference type="GO" id="GO:0080032">
    <property type="term" value="F:methyl jasmonate esterase activity"/>
    <property type="evidence" value="ECO:0000318"/>
    <property type="project" value="GO_Central"/>
</dbReference>
<dbReference type="EMBL" id="CM000762">
    <property type="protein sequence ID" value="OQU88165.1"/>
    <property type="molecule type" value="Genomic_DNA"/>
</dbReference>
<dbReference type="PANTHER" id="PTHR10992">
    <property type="entry name" value="METHYLESTERASE FAMILY MEMBER"/>
    <property type="match status" value="1"/>
</dbReference>
<reference evidence="3" key="2">
    <citation type="journal article" date="2018" name="Plant J.">
        <title>The Sorghum bicolor reference genome: improved assembly, gene annotations, a transcriptome atlas, and signatures of genome organization.</title>
        <authorList>
            <person name="McCormick R.F."/>
            <person name="Truong S.K."/>
            <person name="Sreedasyam A."/>
            <person name="Jenkins J."/>
            <person name="Shu S."/>
            <person name="Sims D."/>
            <person name="Kennedy M."/>
            <person name="Amirebrahimi M."/>
            <person name="Weers B.D."/>
            <person name="McKinley B."/>
            <person name="Mattison A."/>
            <person name="Morishige D.T."/>
            <person name="Grimwood J."/>
            <person name="Schmutz J."/>
            <person name="Mullet J.E."/>
        </authorList>
    </citation>
    <scope>NUCLEOTIDE SEQUENCE [LARGE SCALE GENOMIC DNA]</scope>
    <source>
        <strain evidence="3">cv. BTx623</strain>
    </source>
</reference>
<feature type="domain" description="AB hydrolase-1" evidence="1">
    <location>
        <begin position="10"/>
        <end position="254"/>
    </location>
</feature>
<dbReference type="InterPro" id="IPR045889">
    <property type="entry name" value="MES/HNL"/>
</dbReference>
<dbReference type="Gene3D" id="3.40.50.1820">
    <property type="entry name" value="alpha/beta hydrolase"/>
    <property type="match status" value="2"/>
</dbReference>
<dbReference type="InterPro" id="IPR029058">
    <property type="entry name" value="AB_hydrolase_fold"/>
</dbReference>
<dbReference type="GO" id="GO:0080031">
    <property type="term" value="F:methyl salicylate esterase activity"/>
    <property type="evidence" value="ECO:0000318"/>
    <property type="project" value="GO_Central"/>
</dbReference>
<dbReference type="Proteomes" id="UP000000768">
    <property type="component" value="Chromosome 3"/>
</dbReference>
<evidence type="ECO:0000259" key="1">
    <source>
        <dbReference type="Pfam" id="PF12697"/>
    </source>
</evidence>
<reference evidence="2 3" key="1">
    <citation type="journal article" date="2009" name="Nature">
        <title>The Sorghum bicolor genome and the diversification of grasses.</title>
        <authorList>
            <person name="Paterson A.H."/>
            <person name="Bowers J.E."/>
            <person name="Bruggmann R."/>
            <person name="Dubchak I."/>
            <person name="Grimwood J."/>
            <person name="Gundlach H."/>
            <person name="Haberer G."/>
            <person name="Hellsten U."/>
            <person name="Mitros T."/>
            <person name="Poliakov A."/>
            <person name="Schmutz J."/>
            <person name="Spannagl M."/>
            <person name="Tang H."/>
            <person name="Wang X."/>
            <person name="Wicker T."/>
            <person name="Bharti A.K."/>
            <person name="Chapman J."/>
            <person name="Feltus F.A."/>
            <person name="Gowik U."/>
            <person name="Grigoriev I.V."/>
            <person name="Lyons E."/>
            <person name="Maher C.A."/>
            <person name="Martis M."/>
            <person name="Narechania A."/>
            <person name="Otillar R.P."/>
            <person name="Penning B.W."/>
            <person name="Salamov A.A."/>
            <person name="Wang Y."/>
            <person name="Zhang L."/>
            <person name="Carpita N.C."/>
            <person name="Freeling M."/>
            <person name="Gingle A.R."/>
            <person name="Hash C.T."/>
            <person name="Keller B."/>
            <person name="Klein P."/>
            <person name="Kresovich S."/>
            <person name="McCann M.C."/>
            <person name="Ming R."/>
            <person name="Peterson D.G."/>
            <person name="Mehboob-ur-Rahman"/>
            <person name="Ware D."/>
            <person name="Westhoff P."/>
            <person name="Mayer K.F."/>
            <person name="Messing J."/>
            <person name="Rokhsar D.S."/>
        </authorList>
    </citation>
    <scope>NUCLEOTIDE SEQUENCE [LARGE SCALE GENOMIC DNA]</scope>
    <source>
        <strain evidence="3">cv. BTx623</strain>
    </source>
</reference>
<sequence length="554" mass="59358">MESGGGKHFILVHGLAHGAWCWYKVVARLRAAGHRATALDMAASGVHPARLHEVASFEDYSRPLLDAVAAAPDGDRLVLVGHSLGGLSVALAMERFPGKVAAAVFLAASMPRVGSHMGVTIEEFKRAIKPDFFMDSTTTVLNTEQGPQTALLLGPNLLASKLYDQCPAEDLELGKLLIRPGFQFMDDPTMKDETLLTHANFGSVKRVFVIAKADTSNTEEMQRQTVDLSPGTDVEEIAGADHMAMLSKPTEVCEVLVRIADRRRSQTLRTLRQREAMEVGGGGKHFVLVHGLCLGAWSWYKVATALESAGHRVTALDLAASGAHPARLHEVRSFEDYSRPLLDAVAAAPDGDRLVLVGHSHGGASLALAMERFPRKVAAAVFVDAALPWVGKHIGVGTEAFMKKAASKGLLMDCQMVPITGTGIGTGSEDAGGQQGTAIVMGPKFLQKCYKESPAEDVTLAKQLVRPGNQFMDDPVMKDEALLTAANYGSIKKVFVVAKAAHGSSTSTEEVQRWIEATNPGTEVQEIAGADHAVMNSKPRELCDVLVGVARRYD</sequence>
<keyword evidence="3" id="KW-1185">Reference proteome</keyword>
<dbReference type="SUPFAM" id="SSF53474">
    <property type="entry name" value="alpha/beta-Hydrolases"/>
    <property type="match status" value="2"/>
</dbReference>
<feature type="domain" description="AB hydrolase-1" evidence="1">
    <location>
        <begin position="286"/>
        <end position="544"/>
    </location>
</feature>
<dbReference type="FunFam" id="3.40.50.1820:FF:000051">
    <property type="entry name" value="(S)-hydroxynitrile lyase"/>
    <property type="match status" value="2"/>
</dbReference>
<dbReference type="PANTHER" id="PTHR10992:SF1018">
    <property type="entry name" value="AB HYDROLASE-1 DOMAIN-CONTAINING PROTEIN"/>
    <property type="match status" value="1"/>
</dbReference>
<dbReference type="AlphaFoldDB" id="A0A1W0W1E2"/>
<gene>
    <name evidence="2" type="ORF">SORBI_3003G417350</name>
</gene>
<proteinExistence type="predicted"/>
<evidence type="ECO:0000313" key="3">
    <source>
        <dbReference type="Proteomes" id="UP000000768"/>
    </source>
</evidence>
<dbReference type="eggNOG" id="ENOG502QQCC">
    <property type="taxonomic scope" value="Eukaryota"/>
</dbReference>
<dbReference type="InterPro" id="IPR000073">
    <property type="entry name" value="AB_hydrolase_1"/>
</dbReference>
<name>A0A1W0W1E2_SORBI</name>
<accession>A0A1W0W1E2</accession>
<dbReference type="GO" id="GO:0080030">
    <property type="term" value="F:methyl indole-3-acetate esterase activity"/>
    <property type="evidence" value="ECO:0000318"/>
    <property type="project" value="GO_Central"/>
</dbReference>
<dbReference type="GO" id="GO:0009696">
    <property type="term" value="P:salicylic acid metabolic process"/>
    <property type="evidence" value="ECO:0000318"/>
    <property type="project" value="GO_Central"/>
</dbReference>
<dbReference type="GO" id="GO:0009694">
    <property type="term" value="P:jasmonic acid metabolic process"/>
    <property type="evidence" value="ECO:0000318"/>
    <property type="project" value="GO_Central"/>
</dbReference>
<dbReference type="Pfam" id="PF12697">
    <property type="entry name" value="Abhydrolase_6"/>
    <property type="match status" value="2"/>
</dbReference>
<dbReference type="OMA" id="QFMDDPT"/>
<dbReference type="FunCoup" id="A0A1W0W1E2">
    <property type="interactions" value="9"/>
</dbReference>
<dbReference type="InParanoid" id="A0A1W0W1E2"/>
<dbReference type="Gramene" id="OQU88165">
    <property type="protein sequence ID" value="OQU88165"/>
    <property type="gene ID" value="SORBI_3003G417350"/>
</dbReference>
<protein>
    <recommendedName>
        <fullName evidence="1">AB hydrolase-1 domain-containing protein</fullName>
    </recommendedName>
</protein>